<dbReference type="RefSeq" id="XP_009514911.1">
    <property type="nucleotide sequence ID" value="XM_009516616.1"/>
</dbReference>
<gene>
    <name evidence="2" type="ORF">PHYSODRAFT_321408</name>
</gene>
<feature type="compositionally biased region" description="Basic and acidic residues" evidence="1">
    <location>
        <begin position="718"/>
        <end position="737"/>
    </location>
</feature>
<feature type="compositionally biased region" description="Basic and acidic residues" evidence="1">
    <location>
        <begin position="427"/>
        <end position="442"/>
    </location>
</feature>
<feature type="region of interest" description="Disordered" evidence="1">
    <location>
        <begin position="1"/>
        <end position="93"/>
    </location>
</feature>
<proteinExistence type="predicted"/>
<feature type="compositionally biased region" description="Low complexity" evidence="1">
    <location>
        <begin position="697"/>
        <end position="710"/>
    </location>
</feature>
<dbReference type="InParanoid" id="G4YFQ9"/>
<dbReference type="KEGG" id="psoj:PHYSODRAFT_321408"/>
<feature type="region of interest" description="Disordered" evidence="1">
    <location>
        <begin position="128"/>
        <end position="148"/>
    </location>
</feature>
<feature type="compositionally biased region" description="Low complexity" evidence="1">
    <location>
        <begin position="26"/>
        <end position="35"/>
    </location>
</feature>
<feature type="compositionally biased region" description="Pro residues" evidence="1">
    <location>
        <begin position="13"/>
        <end position="25"/>
    </location>
</feature>
<reference evidence="2 3" key="1">
    <citation type="journal article" date="2006" name="Science">
        <title>Phytophthora genome sequences uncover evolutionary origins and mechanisms of pathogenesis.</title>
        <authorList>
            <person name="Tyler B.M."/>
            <person name="Tripathy S."/>
            <person name="Zhang X."/>
            <person name="Dehal P."/>
            <person name="Jiang R.H."/>
            <person name="Aerts A."/>
            <person name="Arredondo F.D."/>
            <person name="Baxter L."/>
            <person name="Bensasson D."/>
            <person name="Beynon J.L."/>
            <person name="Chapman J."/>
            <person name="Damasceno C.M."/>
            <person name="Dorrance A.E."/>
            <person name="Dou D."/>
            <person name="Dickerman A.W."/>
            <person name="Dubchak I.L."/>
            <person name="Garbelotto M."/>
            <person name="Gijzen M."/>
            <person name="Gordon S.G."/>
            <person name="Govers F."/>
            <person name="Grunwald N.J."/>
            <person name="Huang W."/>
            <person name="Ivors K.L."/>
            <person name="Jones R.W."/>
            <person name="Kamoun S."/>
            <person name="Krampis K."/>
            <person name="Lamour K.H."/>
            <person name="Lee M.K."/>
            <person name="McDonald W.H."/>
            <person name="Medina M."/>
            <person name="Meijer H.J."/>
            <person name="Nordberg E.K."/>
            <person name="Maclean D.J."/>
            <person name="Ospina-Giraldo M.D."/>
            <person name="Morris P.F."/>
            <person name="Phuntumart V."/>
            <person name="Putnam N.H."/>
            <person name="Rash S."/>
            <person name="Rose J.K."/>
            <person name="Sakihama Y."/>
            <person name="Salamov A.A."/>
            <person name="Savidor A."/>
            <person name="Scheuring C.F."/>
            <person name="Smith B.M."/>
            <person name="Sobral B.W."/>
            <person name="Terry A."/>
            <person name="Torto-Alalibo T.A."/>
            <person name="Win J."/>
            <person name="Xu Z."/>
            <person name="Zhang H."/>
            <person name="Grigoriev I.V."/>
            <person name="Rokhsar D.S."/>
            <person name="Boore J.L."/>
        </authorList>
    </citation>
    <scope>NUCLEOTIDE SEQUENCE [LARGE SCALE GENOMIC DNA]</scope>
    <source>
        <strain evidence="2 3">P6497</strain>
    </source>
</reference>
<evidence type="ECO:0000313" key="3">
    <source>
        <dbReference type="Proteomes" id="UP000002640"/>
    </source>
</evidence>
<keyword evidence="3" id="KW-1185">Reference proteome</keyword>
<organism evidence="2 3">
    <name type="scientific">Phytophthora sojae (strain P6497)</name>
    <name type="common">Soybean stem and root rot agent</name>
    <name type="synonym">Phytophthora megasperma f. sp. glycines</name>
    <dbReference type="NCBI Taxonomy" id="1094619"/>
    <lineage>
        <taxon>Eukaryota</taxon>
        <taxon>Sar</taxon>
        <taxon>Stramenopiles</taxon>
        <taxon>Oomycota</taxon>
        <taxon>Peronosporomycetes</taxon>
        <taxon>Peronosporales</taxon>
        <taxon>Peronosporaceae</taxon>
        <taxon>Phytophthora</taxon>
    </lineage>
</organism>
<evidence type="ECO:0000256" key="1">
    <source>
        <dbReference type="SAM" id="MobiDB-lite"/>
    </source>
</evidence>
<dbReference type="GeneID" id="20644651"/>
<dbReference type="SMR" id="G4YFQ9"/>
<feature type="compositionally biased region" description="Polar residues" evidence="1">
    <location>
        <begin position="76"/>
        <end position="85"/>
    </location>
</feature>
<dbReference type="AlphaFoldDB" id="G4YFQ9"/>
<accession>G4YFQ9</accession>
<dbReference type="EMBL" id="JH159151">
    <property type="protein sequence ID" value="EGZ27636.1"/>
    <property type="molecule type" value="Genomic_DNA"/>
</dbReference>
<dbReference type="OMA" id="CFSAMDL"/>
<protein>
    <submittedName>
        <fullName evidence="2">Uncharacterized protein</fullName>
    </submittedName>
</protein>
<feature type="compositionally biased region" description="Acidic residues" evidence="1">
    <location>
        <begin position="633"/>
        <end position="643"/>
    </location>
</feature>
<name>G4YFQ9_PHYSP</name>
<evidence type="ECO:0000313" key="2">
    <source>
        <dbReference type="EMBL" id="EGZ27636.1"/>
    </source>
</evidence>
<feature type="region of interest" description="Disordered" evidence="1">
    <location>
        <begin position="633"/>
        <end position="740"/>
    </location>
</feature>
<feature type="compositionally biased region" description="Polar residues" evidence="1">
    <location>
        <begin position="402"/>
        <end position="415"/>
    </location>
</feature>
<dbReference type="Proteomes" id="UP000002640">
    <property type="component" value="Unassembled WGS sequence"/>
</dbReference>
<feature type="compositionally biased region" description="Basic and acidic residues" evidence="1">
    <location>
        <begin position="654"/>
        <end position="665"/>
    </location>
</feature>
<sequence length="987" mass="110021">MEEVGDNAGTPRSGPPGPAQPPHAPPAGEGAAGANSGSGGNAGEARGERTSSGGVNHVDGDVEMSSADGMDDHSHSQAPSEASDNNSDEHSGRILKTEGDTMEERLAAKKRSIPGRVLSVVEALNMPAGSGLPARRNPAPPSSPGMTASWEAPSGYAPDGAFRFVGVPAHMRHLEDDRYMRDGYAGLEVLTTMKCFSAMDLAGLNKLVGEAENVNEFFLRPRAGPPPRPTELGALLDSVQMRRELASILSVYDPHDLALRAFSMTTFMRRLLIRYRTIRGEMQATGSSAIEKLLTAQKESSQFEAHVTRLQGQWRAVFNDLKETKEATAARYRADFKKLMAEHEVEKQTLRDRIAGLAFKLKTSSTWVESLESQVFNVDRMMNFLNRNQTKVTGNWKRLEESSSTTDPTLISVTSADDAFTDPGPFEFRHDGDTDTEEKGNDGSESSEGGTGSRGKRVTIVDVTGEATPGKTSSSERRSSGGKRRHKAVARVVNRPIAWDPNEEDARPMDQEYPVDENLARASLAGFPVVWRKLRMDLQLAMRTGLTYSEATTLLNSDEMAHHLFHPYDLSCMLAQMMYGNQLDKAYWTTYVPERYFLRAESILDRYAQDGLEPDRWPDQMDPTQDDSELLLGENEEDVDNEDRDGNWEPSEEAQAKIDRMEAREAAAQQDDTEVPDANAAPDLVLPSTRRPKRRASSVSSQSDSATTGSGKERKKSRPGDERKKSPLARKEMKDLTPEELTVIEEPGRGITSWYHKGILTTFAPSTTYAVYQSAGFPDYAPNHNGGTGPLKDRFNVDEYRAIMETRPGERMYKRRVINLLFHKRYALGVKVHVVLTKIVKFMKDNALVIWYAGHWVTYPEDSSYGVKEKKKRKGLHDPVIKKYAELITELLKAGAPKTILYEPGIWVYPAKVCPWILFDKSEKKPDGKPYTMAEQLEILDREEPARIQWTGWTLDRIIADRPAHIRKMLLSPDERANNWVCADHRS</sequence>
<feature type="region of interest" description="Disordered" evidence="1">
    <location>
        <begin position="396"/>
        <end position="487"/>
    </location>
</feature>